<dbReference type="FunFam" id="1.10.510.10:FF:000031">
    <property type="entry name" value="Mitogen-activated protein kinase kinase kinase kinase"/>
    <property type="match status" value="1"/>
</dbReference>
<dbReference type="GO" id="GO:0008349">
    <property type="term" value="F:MAP kinase kinase kinase kinase activity"/>
    <property type="evidence" value="ECO:0007669"/>
    <property type="project" value="InterPro"/>
</dbReference>
<evidence type="ECO:0000259" key="15">
    <source>
        <dbReference type="PROSITE" id="PS50219"/>
    </source>
</evidence>
<name>A0AAV5UX31_9BILA</name>
<dbReference type="EMBL" id="BTSY01000001">
    <property type="protein sequence ID" value="GMT11076.1"/>
    <property type="molecule type" value="Genomic_DNA"/>
</dbReference>
<feature type="compositionally biased region" description="Basic and acidic residues" evidence="13">
    <location>
        <begin position="430"/>
        <end position="456"/>
    </location>
</feature>
<evidence type="ECO:0000256" key="11">
    <source>
        <dbReference type="PIRSR" id="PIRSR038172-2"/>
    </source>
</evidence>
<proteinExistence type="inferred from homology"/>
<evidence type="ECO:0000259" key="14">
    <source>
        <dbReference type="PROSITE" id="PS50011"/>
    </source>
</evidence>
<dbReference type="InterPro" id="IPR017441">
    <property type="entry name" value="Protein_kinase_ATP_BS"/>
</dbReference>
<keyword evidence="8" id="KW-0418">Kinase</keyword>
<keyword evidence="5" id="KW-0597">Phosphoprotein</keyword>
<evidence type="ECO:0000256" key="4">
    <source>
        <dbReference type="ARBA" id="ARBA00022527"/>
    </source>
</evidence>
<comment type="caution">
    <text evidence="16">The sequence shown here is derived from an EMBL/GenBank/DDBJ whole genome shotgun (WGS) entry which is preliminary data.</text>
</comment>
<dbReference type="PROSITE" id="PS00107">
    <property type="entry name" value="PROTEIN_KINASE_ATP"/>
    <property type="match status" value="1"/>
</dbReference>
<evidence type="ECO:0000256" key="13">
    <source>
        <dbReference type="SAM" id="MobiDB-lite"/>
    </source>
</evidence>
<keyword evidence="4" id="KW-0723">Serine/threonine-protein kinase</keyword>
<feature type="active site" description="Proton acceptor" evidence="10">
    <location>
        <position position="147"/>
    </location>
</feature>
<feature type="compositionally biased region" description="Low complexity" evidence="13">
    <location>
        <begin position="353"/>
        <end position="380"/>
    </location>
</feature>
<dbReference type="SUPFAM" id="SSF56112">
    <property type="entry name" value="Protein kinase-like (PK-like)"/>
    <property type="match status" value="1"/>
</dbReference>
<evidence type="ECO:0000256" key="2">
    <source>
        <dbReference type="ARBA" id="ARBA00008874"/>
    </source>
</evidence>
<feature type="region of interest" description="Disordered" evidence="13">
    <location>
        <begin position="413"/>
        <end position="460"/>
    </location>
</feature>
<dbReference type="GO" id="GO:0005524">
    <property type="term" value="F:ATP binding"/>
    <property type="evidence" value="ECO:0007669"/>
    <property type="project" value="UniProtKB-UniRule"/>
</dbReference>
<dbReference type="InterPro" id="IPR050629">
    <property type="entry name" value="STE20/SPS1-PAK"/>
</dbReference>
<dbReference type="InterPro" id="IPR021160">
    <property type="entry name" value="MAPKKKK"/>
</dbReference>
<feature type="non-terminal residue" evidence="16">
    <location>
        <position position="1"/>
    </location>
</feature>
<evidence type="ECO:0000313" key="16">
    <source>
        <dbReference type="EMBL" id="GMT11076.1"/>
    </source>
</evidence>
<accession>A0AAV5UX31</accession>
<reference evidence="16" key="1">
    <citation type="submission" date="2023-10" db="EMBL/GenBank/DDBJ databases">
        <title>Genome assembly of Pristionchus species.</title>
        <authorList>
            <person name="Yoshida K."/>
            <person name="Sommer R.J."/>
        </authorList>
    </citation>
    <scope>NUCLEOTIDE SEQUENCE</scope>
    <source>
        <strain evidence="16">RS5133</strain>
    </source>
</reference>
<dbReference type="InterPro" id="IPR000719">
    <property type="entry name" value="Prot_kinase_dom"/>
</dbReference>
<dbReference type="CDD" id="cd06613">
    <property type="entry name" value="STKc_MAP4K3_like"/>
    <property type="match status" value="1"/>
</dbReference>
<dbReference type="PIRSF" id="PIRSF038172">
    <property type="entry name" value="MAPKKKK"/>
    <property type="match status" value="1"/>
</dbReference>
<organism evidence="16 17">
    <name type="scientific">Pristionchus fissidentatus</name>
    <dbReference type="NCBI Taxonomy" id="1538716"/>
    <lineage>
        <taxon>Eukaryota</taxon>
        <taxon>Metazoa</taxon>
        <taxon>Ecdysozoa</taxon>
        <taxon>Nematoda</taxon>
        <taxon>Chromadorea</taxon>
        <taxon>Rhabditida</taxon>
        <taxon>Rhabditina</taxon>
        <taxon>Diplogasteromorpha</taxon>
        <taxon>Diplogasteroidea</taxon>
        <taxon>Neodiplogasteridae</taxon>
        <taxon>Pristionchus</taxon>
    </lineage>
</organism>
<keyword evidence="9 11" id="KW-0067">ATP-binding</keyword>
<dbReference type="Pfam" id="PF00780">
    <property type="entry name" value="CNH"/>
    <property type="match status" value="1"/>
</dbReference>
<dbReference type="AlphaFoldDB" id="A0AAV5UX31"/>
<protein>
    <recommendedName>
        <fullName evidence="3">non-specific serine/threonine protein kinase</fullName>
        <ecNumber evidence="3">2.7.11.1</ecNumber>
    </recommendedName>
</protein>
<evidence type="ECO:0000256" key="1">
    <source>
        <dbReference type="ARBA" id="ARBA00001946"/>
    </source>
</evidence>
<feature type="binding site" evidence="11">
    <location>
        <begin position="33"/>
        <end position="41"/>
    </location>
    <ligand>
        <name>ATP</name>
        <dbReference type="ChEBI" id="CHEBI:30616"/>
    </ligand>
</feature>
<dbReference type="GO" id="GO:0005737">
    <property type="term" value="C:cytoplasm"/>
    <property type="evidence" value="ECO:0007669"/>
    <property type="project" value="TreeGrafter"/>
</dbReference>
<dbReference type="InterPro" id="IPR011009">
    <property type="entry name" value="Kinase-like_dom_sf"/>
</dbReference>
<gene>
    <name evidence="16" type="ORF">PFISCL1PPCAC_2373</name>
</gene>
<dbReference type="InterPro" id="IPR001180">
    <property type="entry name" value="CNH_dom"/>
</dbReference>
<evidence type="ECO:0000256" key="7">
    <source>
        <dbReference type="ARBA" id="ARBA00022741"/>
    </source>
</evidence>
<feature type="domain" description="CNH" evidence="15">
    <location>
        <begin position="493"/>
        <end position="809"/>
    </location>
</feature>
<dbReference type="PROSITE" id="PS50011">
    <property type="entry name" value="PROTEIN_KINASE_DOM"/>
    <property type="match status" value="1"/>
</dbReference>
<dbReference type="PANTHER" id="PTHR48012">
    <property type="entry name" value="STERILE20-LIKE KINASE, ISOFORM B-RELATED"/>
    <property type="match status" value="1"/>
</dbReference>
<dbReference type="Proteomes" id="UP001432322">
    <property type="component" value="Unassembled WGS sequence"/>
</dbReference>
<dbReference type="Pfam" id="PF00069">
    <property type="entry name" value="Pkinase"/>
    <property type="match status" value="1"/>
</dbReference>
<evidence type="ECO:0000256" key="10">
    <source>
        <dbReference type="PIRSR" id="PIRSR038172-1"/>
    </source>
</evidence>
<evidence type="ECO:0000313" key="17">
    <source>
        <dbReference type="Proteomes" id="UP001432322"/>
    </source>
</evidence>
<evidence type="ECO:0000256" key="9">
    <source>
        <dbReference type="ARBA" id="ARBA00022840"/>
    </source>
</evidence>
<evidence type="ECO:0000256" key="8">
    <source>
        <dbReference type="ARBA" id="ARBA00022777"/>
    </source>
</evidence>
<dbReference type="SMART" id="SM00036">
    <property type="entry name" value="CNH"/>
    <property type="match status" value="1"/>
</dbReference>
<evidence type="ECO:0000256" key="3">
    <source>
        <dbReference type="ARBA" id="ARBA00012513"/>
    </source>
</evidence>
<feature type="binding site" evidence="11 12">
    <location>
        <position position="56"/>
    </location>
    <ligand>
        <name>ATP</name>
        <dbReference type="ChEBI" id="CHEBI:30616"/>
    </ligand>
</feature>
<comment type="similarity">
    <text evidence="2">Belongs to the protein kinase superfamily. STE Ser/Thr protein kinase family. STE20 subfamily.</text>
</comment>
<dbReference type="PANTHER" id="PTHR48012:SF18">
    <property type="entry name" value="HAPPYHOUR, ISOFORM A"/>
    <property type="match status" value="1"/>
</dbReference>
<comment type="cofactor">
    <cofactor evidence="1">
        <name>Mg(2+)</name>
        <dbReference type="ChEBI" id="CHEBI:18420"/>
    </cofactor>
</comment>
<dbReference type="SMART" id="SM00220">
    <property type="entry name" value="S_TKc"/>
    <property type="match status" value="1"/>
</dbReference>
<dbReference type="EC" id="2.7.11.1" evidence="3"/>
<dbReference type="Gene3D" id="1.10.510.10">
    <property type="entry name" value="Transferase(Phosphotransferase) domain 1"/>
    <property type="match status" value="1"/>
</dbReference>
<evidence type="ECO:0000256" key="5">
    <source>
        <dbReference type="ARBA" id="ARBA00022553"/>
    </source>
</evidence>
<feature type="domain" description="Protein kinase" evidence="14">
    <location>
        <begin position="27"/>
        <end position="285"/>
    </location>
</feature>
<evidence type="ECO:0000256" key="12">
    <source>
        <dbReference type="PROSITE-ProRule" id="PRU10141"/>
    </source>
</evidence>
<dbReference type="PROSITE" id="PS50219">
    <property type="entry name" value="CNH"/>
    <property type="match status" value="1"/>
</dbReference>
<evidence type="ECO:0000256" key="6">
    <source>
        <dbReference type="ARBA" id="ARBA00022679"/>
    </source>
</evidence>
<keyword evidence="6" id="KW-0808">Transferase</keyword>
<feature type="compositionally biased region" description="Acidic residues" evidence="13">
    <location>
        <begin position="315"/>
        <end position="325"/>
    </location>
</feature>
<keyword evidence="17" id="KW-1185">Reference proteome</keyword>
<feature type="region of interest" description="Disordered" evidence="13">
    <location>
        <begin position="300"/>
        <end position="380"/>
    </location>
</feature>
<keyword evidence="7 11" id="KW-0547">Nucleotide-binding</keyword>
<sequence length="837" mass="93094">IIADQSYLNPKVMNADVIRRANPSDDYELLQRVGSGTYGEVYKAKHIRSGDLAAVKVVKLEAGDNFAVIQQEILVLRDCVHANIIAYNGSYLQRDRLWIVMEYCGGGSLQDIYHMTGPLSELQIGFVCRETLKGLDYLHSRGKVHRDIKGANILLTNSGDVKLADFGVAAQITETIGKRRSFIGTPYWMAPEVASVERRGGYGLQCDVWAVGITAIELAECQPPLFDMHPMQVLYLMTKSSYKSPTLKEKFKWSANFHDFIRQCLTKNPKKRPTPDKLLQSHHFVLGALSSRMTRDLLEKVNGSSSGRKNGGVGNDEEEEEDEEDKQARRINPSPSFRIADRLEGLRIGARASPLSPSTPETPESSGSGSSSSDSRGLFSSDRCIPTRYLPPLPDVVSGDSLLHDNNGVFHDDGGTLTAGAPCPPPRTLRAAEKAKKEARGRSAERGDSRNSDHISIRSAPVSTARPASFFGLPITPKVTMGACFSQVVHDCNLRINCCTTWTHPSGISHWMLLGCEEGIYGVDLNALHDAELKRLHHRRCSWMFVHKNVLMATQGNTSYMYRHELGGLTNKNLTLKMAKPMTKVQEKIVPKKLAITVRLTETKGCMQCTAMRVKEGARKGTLFLSCHIPNSVLLFQWYEPLNKFLNVRTADLSPNIRFPLRPFQLVNVPGNDFPKLCIGVRRRRDGKDFSFDFVTFGDHFTKDPDGTLEAVDADGPMDVVSMVQLDRKSLMFTHRNKVHFTDLEGHQKTYAPTEFKFGFHIDHLVGLADSLLVFHANGVEGRSYSTGEQTQDLNDTSRIYRVIGNDSLLVLSTHPISSCDKHGICFLTGHEATPCD</sequence>